<feature type="region of interest" description="Disordered" evidence="14">
    <location>
        <begin position="106"/>
        <end position="136"/>
    </location>
</feature>
<keyword evidence="3" id="KW-0997">Cell inner membrane</keyword>
<dbReference type="PANTHER" id="PTHR39579:SF1">
    <property type="entry name" value="INNER MEMBRANE PROTEIN YHCB"/>
    <property type="match status" value="1"/>
</dbReference>
<evidence type="ECO:0000256" key="11">
    <source>
        <dbReference type="ARBA" id="ARBA00035703"/>
    </source>
</evidence>
<dbReference type="GO" id="GO:0051301">
    <property type="term" value="P:cell division"/>
    <property type="evidence" value="ECO:0007669"/>
    <property type="project" value="UniProtKB-KW"/>
</dbReference>
<comment type="similarity">
    <text evidence="10">Belongs to the ZapG family.</text>
</comment>
<keyword evidence="5 15" id="KW-0812">Transmembrane</keyword>
<evidence type="ECO:0000256" key="4">
    <source>
        <dbReference type="ARBA" id="ARBA00022618"/>
    </source>
</evidence>
<feature type="compositionally biased region" description="Basic and acidic residues" evidence="14">
    <location>
        <begin position="112"/>
        <end position="122"/>
    </location>
</feature>
<dbReference type="Pfam" id="PF06295">
    <property type="entry name" value="ZapG-like"/>
    <property type="match status" value="1"/>
</dbReference>
<gene>
    <name evidence="16" type="ORF">DPV87_07745</name>
</gene>
<evidence type="ECO:0000256" key="3">
    <source>
        <dbReference type="ARBA" id="ARBA00022519"/>
    </source>
</evidence>
<evidence type="ECO:0000256" key="10">
    <source>
        <dbReference type="ARBA" id="ARBA00035657"/>
    </source>
</evidence>
<keyword evidence="8 15" id="KW-0472">Membrane</keyword>
<organism evidence="16 17">
    <name type="scientific">Haemophilus parainfluenzae</name>
    <dbReference type="NCBI Taxonomy" id="729"/>
    <lineage>
        <taxon>Bacteria</taxon>
        <taxon>Pseudomonadati</taxon>
        <taxon>Pseudomonadota</taxon>
        <taxon>Gammaproteobacteria</taxon>
        <taxon>Pasteurellales</taxon>
        <taxon>Pasteurellaceae</taxon>
        <taxon>Haemophilus</taxon>
    </lineage>
</organism>
<keyword evidence="2" id="KW-1003">Cell membrane</keyword>
<reference evidence="16 17" key="1">
    <citation type="submission" date="2018-05" db="EMBL/GenBank/DDBJ databases">
        <title>Draft Genome Sequences for a Diverse set of 7 Haemophilus Species.</title>
        <authorList>
            <person name="Nichols M."/>
            <person name="Topaz N."/>
            <person name="Wang X."/>
            <person name="Wang X."/>
            <person name="Boxrud D."/>
        </authorList>
    </citation>
    <scope>NUCLEOTIDE SEQUENCE [LARGE SCALE GENOMIC DNA]</scope>
    <source>
        <strain evidence="16 17">C2008001710</strain>
    </source>
</reference>
<evidence type="ECO:0000256" key="5">
    <source>
        <dbReference type="ARBA" id="ARBA00022692"/>
    </source>
</evidence>
<keyword evidence="4" id="KW-0132">Cell division</keyword>
<keyword evidence="9" id="KW-0131">Cell cycle</keyword>
<evidence type="ECO:0000256" key="9">
    <source>
        <dbReference type="ARBA" id="ARBA00023306"/>
    </source>
</evidence>
<dbReference type="EMBL" id="QEPW01000013">
    <property type="protein sequence ID" value="RDE90033.1"/>
    <property type="molecule type" value="Genomic_DNA"/>
</dbReference>
<accession>A0A369Z3W7</accession>
<sequence>MQSWTPEMWQAAVIGLVVGVILGYVLLRLTKGSVKKQVQTEAELKEVKTQLSDQQAQLEKHFAESAELFKTLIGDYQKLYRHYAVSSETLLGNKPANKGLFTQQLVTASSESKSEEPPRDYSEGSSGLLKTDKENQ</sequence>
<evidence type="ECO:0000256" key="14">
    <source>
        <dbReference type="SAM" id="MobiDB-lite"/>
    </source>
</evidence>
<dbReference type="GO" id="GO:0008360">
    <property type="term" value="P:regulation of cell shape"/>
    <property type="evidence" value="ECO:0007669"/>
    <property type="project" value="UniProtKB-KW"/>
</dbReference>
<dbReference type="InterPro" id="IPR009386">
    <property type="entry name" value="ZapG-like"/>
</dbReference>
<dbReference type="Proteomes" id="UP000253910">
    <property type="component" value="Unassembled WGS sequence"/>
</dbReference>
<protein>
    <recommendedName>
        <fullName evidence="11">Z-ring associated protein G</fullName>
    </recommendedName>
    <alternativeName>
        <fullName evidence="12">Cell division protein ZapG</fullName>
    </alternativeName>
</protein>
<evidence type="ECO:0000256" key="1">
    <source>
        <dbReference type="ARBA" id="ARBA00004377"/>
    </source>
</evidence>
<dbReference type="GO" id="GO:0005886">
    <property type="term" value="C:plasma membrane"/>
    <property type="evidence" value="ECO:0007669"/>
    <property type="project" value="UniProtKB-SubCell"/>
</dbReference>
<evidence type="ECO:0000256" key="13">
    <source>
        <dbReference type="SAM" id="Coils"/>
    </source>
</evidence>
<evidence type="ECO:0000313" key="17">
    <source>
        <dbReference type="Proteomes" id="UP000253910"/>
    </source>
</evidence>
<evidence type="ECO:0000256" key="2">
    <source>
        <dbReference type="ARBA" id="ARBA00022475"/>
    </source>
</evidence>
<evidence type="ECO:0000256" key="12">
    <source>
        <dbReference type="ARBA" id="ARBA00035727"/>
    </source>
</evidence>
<comment type="caution">
    <text evidence="16">The sequence shown here is derived from an EMBL/GenBank/DDBJ whole genome shotgun (WGS) entry which is preliminary data.</text>
</comment>
<keyword evidence="6" id="KW-0133">Cell shape</keyword>
<evidence type="ECO:0000313" key="16">
    <source>
        <dbReference type="EMBL" id="RDE90033.1"/>
    </source>
</evidence>
<dbReference type="RefSeq" id="WP_111315751.1">
    <property type="nucleotide sequence ID" value="NZ_QEPW01000013.1"/>
</dbReference>
<dbReference type="AlphaFoldDB" id="A0A369Z3W7"/>
<dbReference type="PIRSF" id="PIRSF006318">
    <property type="entry name" value="YhcB"/>
    <property type="match status" value="1"/>
</dbReference>
<feature type="transmembrane region" description="Helical" evidence="15">
    <location>
        <begin position="6"/>
        <end position="27"/>
    </location>
</feature>
<evidence type="ECO:0000256" key="8">
    <source>
        <dbReference type="ARBA" id="ARBA00023136"/>
    </source>
</evidence>
<feature type="coiled-coil region" evidence="13">
    <location>
        <begin position="37"/>
        <end position="64"/>
    </location>
</feature>
<name>A0A369Z3W7_HAEPA</name>
<evidence type="ECO:0000256" key="6">
    <source>
        <dbReference type="ARBA" id="ARBA00022960"/>
    </source>
</evidence>
<evidence type="ECO:0000256" key="7">
    <source>
        <dbReference type="ARBA" id="ARBA00022989"/>
    </source>
</evidence>
<comment type="subcellular location">
    <subcellularLocation>
        <location evidence="1">Cell inner membrane</location>
        <topology evidence="1">Single-pass membrane protein</topology>
    </subcellularLocation>
</comment>
<keyword evidence="13" id="KW-0175">Coiled coil</keyword>
<keyword evidence="7 15" id="KW-1133">Transmembrane helix</keyword>
<evidence type="ECO:0000256" key="15">
    <source>
        <dbReference type="SAM" id="Phobius"/>
    </source>
</evidence>
<proteinExistence type="inferred from homology"/>
<dbReference type="PANTHER" id="PTHR39579">
    <property type="entry name" value="INNER MEMBRANE PROTEIN YHCB"/>
    <property type="match status" value="1"/>
</dbReference>